<dbReference type="Proteomes" id="UP000094271">
    <property type="component" value="Unassembled WGS sequence"/>
</dbReference>
<dbReference type="InterPro" id="IPR026870">
    <property type="entry name" value="Zinc_ribbon_dom"/>
</dbReference>
<evidence type="ECO:0000313" key="3">
    <source>
        <dbReference type="EMBL" id="ODR48467.1"/>
    </source>
</evidence>
<gene>
    <name evidence="3" type="ORF">BEI59_21180</name>
</gene>
<keyword evidence="1" id="KW-0472">Membrane</keyword>
<evidence type="ECO:0000259" key="2">
    <source>
        <dbReference type="Pfam" id="PF13240"/>
    </source>
</evidence>
<dbReference type="RefSeq" id="WP_022116205.1">
    <property type="nucleotide sequence ID" value="NZ_MEHA01000017.1"/>
</dbReference>
<dbReference type="EMBL" id="MEHA01000017">
    <property type="protein sequence ID" value="ODR48467.1"/>
    <property type="molecule type" value="Genomic_DNA"/>
</dbReference>
<reference evidence="3 4" key="1">
    <citation type="submission" date="2016-08" db="EMBL/GenBank/DDBJ databases">
        <authorList>
            <person name="Seilhamer J.J."/>
        </authorList>
    </citation>
    <scope>NUCLEOTIDE SEQUENCE [LARGE SCALE GENOMIC DNA]</scope>
    <source>
        <strain evidence="3 4">NML150140-1</strain>
    </source>
</reference>
<name>A0A1E3UDU5_9FIRM</name>
<keyword evidence="1" id="KW-0812">Transmembrane</keyword>
<evidence type="ECO:0000256" key="1">
    <source>
        <dbReference type="SAM" id="Phobius"/>
    </source>
</evidence>
<dbReference type="Pfam" id="PF13240">
    <property type="entry name" value="Zn_Ribbon_1"/>
    <property type="match status" value="1"/>
</dbReference>
<organism evidence="3 4">
    <name type="scientific">Eisenbergiella tayi</name>
    <dbReference type="NCBI Taxonomy" id="1432052"/>
    <lineage>
        <taxon>Bacteria</taxon>
        <taxon>Bacillati</taxon>
        <taxon>Bacillota</taxon>
        <taxon>Clostridia</taxon>
        <taxon>Lachnospirales</taxon>
        <taxon>Lachnospiraceae</taxon>
        <taxon>Eisenbergiella</taxon>
    </lineage>
</organism>
<comment type="caution">
    <text evidence="3">The sequence shown here is derived from an EMBL/GenBank/DDBJ whole genome shotgun (WGS) entry which is preliminary data.</text>
</comment>
<dbReference type="InterPro" id="IPR047676">
    <property type="entry name" value="FxLYD_dom"/>
</dbReference>
<dbReference type="OrthoDB" id="2068460at2"/>
<sequence>MRFCKYCGTEISETDELCPNCGRNLKSASTNETTQENSTINHIETVTKSIREHPKFLFGIVALIVCVLIVVIAVNPGKCKYSGCENKAVSGSDYCYSHKCAVESCKDSRFLYSNYCYKHYLLYDDDAQEEFGSDPVYSHELKISNVKLTSNSSYTIAEGTITNNSDQTVSFVEIKGAFKTSSGSVVDTDWTYAVGSEGLAPGESCKWRLSVSKDWSIKDCTVTVIDFDY</sequence>
<feature type="domain" description="Zinc-ribbon" evidence="2">
    <location>
        <begin position="3"/>
        <end position="24"/>
    </location>
</feature>
<protein>
    <recommendedName>
        <fullName evidence="2">Zinc-ribbon domain-containing protein</fullName>
    </recommendedName>
</protein>
<accession>A0A1E3UDU5</accession>
<dbReference type="NCBIfam" id="NF038353">
    <property type="entry name" value="FxLYD_dom"/>
    <property type="match status" value="1"/>
</dbReference>
<feature type="transmembrane region" description="Helical" evidence="1">
    <location>
        <begin position="56"/>
        <end position="74"/>
    </location>
</feature>
<proteinExistence type="predicted"/>
<dbReference type="AlphaFoldDB" id="A0A1E3UDU5"/>
<keyword evidence="1" id="KW-1133">Transmembrane helix</keyword>
<evidence type="ECO:0000313" key="4">
    <source>
        <dbReference type="Proteomes" id="UP000094271"/>
    </source>
</evidence>